<dbReference type="Pfam" id="PF04972">
    <property type="entry name" value="BON"/>
    <property type="match status" value="3"/>
</dbReference>
<feature type="domain" description="BON" evidence="1">
    <location>
        <begin position="8"/>
        <end position="76"/>
    </location>
</feature>
<accession>A0A485LY82</accession>
<evidence type="ECO:0000313" key="2">
    <source>
        <dbReference type="EMBL" id="VFU13988.1"/>
    </source>
</evidence>
<proteinExistence type="predicted"/>
<dbReference type="PANTHER" id="PTHR34606:SF15">
    <property type="entry name" value="BON DOMAIN-CONTAINING PROTEIN"/>
    <property type="match status" value="1"/>
</dbReference>
<evidence type="ECO:0000259" key="1">
    <source>
        <dbReference type="PROSITE" id="PS50914"/>
    </source>
</evidence>
<dbReference type="AlphaFoldDB" id="A0A485LY82"/>
<feature type="domain" description="BON" evidence="1">
    <location>
        <begin position="84"/>
        <end position="152"/>
    </location>
</feature>
<protein>
    <submittedName>
        <fullName evidence="2">Periplasmic protein</fullName>
    </submittedName>
</protein>
<dbReference type="Gene3D" id="3.30.1340.30">
    <property type="match status" value="3"/>
</dbReference>
<gene>
    <name evidence="2" type="ORF">SCFA_230019</name>
</gene>
<dbReference type="EMBL" id="CAADRM010000085">
    <property type="protein sequence ID" value="VFU13988.1"/>
    <property type="molecule type" value="Genomic_DNA"/>
</dbReference>
<dbReference type="InterPro" id="IPR007055">
    <property type="entry name" value="BON_dom"/>
</dbReference>
<dbReference type="PROSITE" id="PS50914">
    <property type="entry name" value="BON"/>
    <property type="match status" value="3"/>
</dbReference>
<name>A0A485LY82_9ZZZZ</name>
<dbReference type="PANTHER" id="PTHR34606">
    <property type="entry name" value="BON DOMAIN-CONTAINING PROTEIN"/>
    <property type="match status" value="1"/>
</dbReference>
<organism evidence="2">
    <name type="scientific">anaerobic digester metagenome</name>
    <dbReference type="NCBI Taxonomy" id="1263854"/>
    <lineage>
        <taxon>unclassified sequences</taxon>
        <taxon>metagenomes</taxon>
        <taxon>ecological metagenomes</taxon>
    </lineage>
</organism>
<dbReference type="InterPro" id="IPR051686">
    <property type="entry name" value="Lipoprotein_DolP"/>
</dbReference>
<sequence>MTRTVIRGPEQIRIDVIFRLMEDSRIDESSIHVDALGGNIILTGRVPSDSARVQAENDAYAVSGVRYVDNRLTITLPSSIRDQTDADIASAVIGGLHLSPNIDSAQINVSVNEGLVRLEGYVESSWAKAKAGELASEVPGVSGVHNLLTVKPAEILTDETIERDIINALQKGTSIDTSAMTVRVENGVASLRGTIFDVRDYDTAEELVRHTAGVLDVINELVIA</sequence>
<reference evidence="2" key="1">
    <citation type="submission" date="2019-03" db="EMBL/GenBank/DDBJ databases">
        <authorList>
            <person name="Hao L."/>
        </authorList>
    </citation>
    <scope>NUCLEOTIDE SEQUENCE</scope>
</reference>
<feature type="domain" description="BON" evidence="1">
    <location>
        <begin position="157"/>
        <end position="224"/>
    </location>
</feature>